<evidence type="ECO:0000313" key="4">
    <source>
        <dbReference type="Proteomes" id="UP000039541"/>
    </source>
</evidence>
<proteinExistence type="predicted"/>
<organism evidence="3 5">
    <name type="scientific">Salmonella enterica subsp. enterica serovar Bovismorbificans</name>
    <dbReference type="NCBI Taxonomy" id="58097"/>
    <lineage>
        <taxon>Bacteria</taxon>
        <taxon>Pseudomonadati</taxon>
        <taxon>Pseudomonadota</taxon>
        <taxon>Gammaproteobacteria</taxon>
        <taxon>Enterobacterales</taxon>
        <taxon>Enterobacteriaceae</taxon>
        <taxon>Salmonella</taxon>
    </lineage>
</organism>
<dbReference type="EMBL" id="CQPA01000007">
    <property type="protein sequence ID" value="CNT91810.1"/>
    <property type="molecule type" value="Genomic_DNA"/>
</dbReference>
<evidence type="ECO:0000313" key="1">
    <source>
        <dbReference type="EMBL" id="CNT55139.1"/>
    </source>
</evidence>
<evidence type="ECO:0000313" key="2">
    <source>
        <dbReference type="EMBL" id="CNT55825.1"/>
    </source>
</evidence>
<name>A0A655C1H7_SALET</name>
<reference evidence="4 5" key="1">
    <citation type="submission" date="2015-03" db="EMBL/GenBank/DDBJ databases">
        <authorList>
            <consortium name="Pathogen Informatics"/>
        </authorList>
    </citation>
    <scope>NUCLEOTIDE SEQUENCE [LARGE SCALE GENOMIC DNA]</scope>
    <source>
        <strain evidence="2 4">3476</strain>
        <strain evidence="3 5">A1104</strain>
        <strain evidence="1 6">D4891</strain>
    </source>
</reference>
<dbReference type="Proteomes" id="UP000041314">
    <property type="component" value="Unassembled WGS sequence"/>
</dbReference>
<evidence type="ECO:0000313" key="3">
    <source>
        <dbReference type="EMBL" id="CNT91810.1"/>
    </source>
</evidence>
<dbReference type="AlphaFoldDB" id="A0A655C1H7"/>
<dbReference type="EMBL" id="CQPC01000001">
    <property type="protein sequence ID" value="CNT55825.1"/>
    <property type="molecule type" value="Genomic_DNA"/>
</dbReference>
<protein>
    <submittedName>
        <fullName evidence="3">Uncharacterized protein</fullName>
    </submittedName>
</protein>
<dbReference type="Proteomes" id="UP000039541">
    <property type="component" value="Unassembled WGS sequence"/>
</dbReference>
<evidence type="ECO:0000313" key="5">
    <source>
        <dbReference type="Proteomes" id="UP000041314"/>
    </source>
</evidence>
<gene>
    <name evidence="3" type="ORF">ERS008198_01427</name>
    <name evidence="2" type="ORF">ERS008202_00093</name>
    <name evidence="1" type="ORF">ERS008207_00005</name>
</gene>
<dbReference type="EMBL" id="CQPD01000001">
    <property type="protein sequence ID" value="CNT55139.1"/>
    <property type="molecule type" value="Genomic_DNA"/>
</dbReference>
<dbReference type="Proteomes" id="UP000042394">
    <property type="component" value="Unassembled WGS sequence"/>
</dbReference>
<sequence length="186" mass="20880">MLANFDNVRTFTDKGRRNKVNALFATEDQVLFVFFSQRRQSNRNARQVNAFVLAQIAVVQHLTNDFIAFDGGHFHTDQTIVNQDGVANAQVAGEAFIGDGNDFIITDHGFVGGKSEGLTRFQRNVVTAFQFNGADFWSFSIKQNSGFFTGFAHHVAQILDTLTVFCIIAMREVQTHHVHARVQHFA</sequence>
<accession>A0A655C1H7</accession>
<evidence type="ECO:0000313" key="6">
    <source>
        <dbReference type="Proteomes" id="UP000042394"/>
    </source>
</evidence>